<keyword evidence="2" id="KW-0808">Transferase</keyword>
<dbReference type="PANTHER" id="PTHR21310">
    <property type="entry name" value="AMINOGLYCOSIDE PHOSPHOTRANSFERASE-RELATED-RELATED"/>
    <property type="match status" value="1"/>
</dbReference>
<dbReference type="InterPro" id="IPR051678">
    <property type="entry name" value="AGP_Transferase"/>
</dbReference>
<proteinExistence type="predicted"/>
<name>A0A1X7HN89_9BACL</name>
<dbReference type="Gene3D" id="3.90.1200.10">
    <property type="match status" value="1"/>
</dbReference>
<accession>A0A1X7HN89</accession>
<dbReference type="RefSeq" id="WP_208915351.1">
    <property type="nucleotide sequence ID" value="NZ_LT840184.1"/>
</dbReference>
<gene>
    <name evidence="2" type="ORF">SAMN05661091_4624</name>
</gene>
<organism evidence="2 3">
    <name type="scientific">Paenibacillus uliginis N3/975</name>
    <dbReference type="NCBI Taxonomy" id="1313296"/>
    <lineage>
        <taxon>Bacteria</taxon>
        <taxon>Bacillati</taxon>
        <taxon>Bacillota</taxon>
        <taxon>Bacilli</taxon>
        <taxon>Bacillales</taxon>
        <taxon>Paenibacillaceae</taxon>
        <taxon>Paenibacillus</taxon>
    </lineage>
</organism>
<dbReference type="InterPro" id="IPR011009">
    <property type="entry name" value="Kinase-like_dom_sf"/>
</dbReference>
<dbReference type="InterPro" id="IPR002575">
    <property type="entry name" value="Aminoglycoside_PTrfase"/>
</dbReference>
<keyword evidence="3" id="KW-1185">Reference proteome</keyword>
<dbReference type="SUPFAM" id="SSF56112">
    <property type="entry name" value="Protein kinase-like (PK-like)"/>
    <property type="match status" value="1"/>
</dbReference>
<feature type="domain" description="Aminoglycoside phosphotransferase" evidence="1">
    <location>
        <begin position="36"/>
        <end position="276"/>
    </location>
</feature>
<dbReference type="Proteomes" id="UP000192940">
    <property type="component" value="Chromosome I"/>
</dbReference>
<sequence>MDLQLAEQQVKKWAEANSYSLGLNDSKIEAKYIWNPGGFVNQSYRISDGETIRHVKLAPEQRAPHLKQWAVISEHLTNNYKAPRLIEEVTQEIIPGFSYGLVFDFIEGNPLSSISNPIPVIEKVLKALNQLHTDNEIKTMIASETKGLGEGHSYSEAFIEEYITRFEEDLQVIRSEKHLLNFVSKDSLDWFDSEVETLRQIANKNPSFQKKATDVVHNDLNWQNLLVNDNHDFWIIDWDDLAVSGDAAMDYSVLLWPLYNSKDWPFWKDQVIGLAGNEILERIEFYFRAKLLDDVIDVLADYVEAENIPDVKEMTQKRAKEIHLRAYPEYLRLYAR</sequence>
<dbReference type="AlphaFoldDB" id="A0A1X7HN89"/>
<dbReference type="GO" id="GO:0016740">
    <property type="term" value="F:transferase activity"/>
    <property type="evidence" value="ECO:0007669"/>
    <property type="project" value="UniProtKB-KW"/>
</dbReference>
<dbReference type="STRING" id="1313296.SAMN05661091_4624"/>
<reference evidence="2 3" key="1">
    <citation type="submission" date="2017-04" db="EMBL/GenBank/DDBJ databases">
        <authorList>
            <person name="Afonso C.L."/>
            <person name="Miller P.J."/>
            <person name="Scott M.A."/>
            <person name="Spackman E."/>
            <person name="Goraichik I."/>
            <person name="Dimitrov K.M."/>
            <person name="Suarez D.L."/>
            <person name="Swayne D.E."/>
        </authorList>
    </citation>
    <scope>NUCLEOTIDE SEQUENCE [LARGE SCALE GENOMIC DNA]</scope>
    <source>
        <strain evidence="2 3">N3/975</strain>
    </source>
</reference>
<evidence type="ECO:0000259" key="1">
    <source>
        <dbReference type="Pfam" id="PF01636"/>
    </source>
</evidence>
<evidence type="ECO:0000313" key="2">
    <source>
        <dbReference type="EMBL" id="SMF89375.1"/>
    </source>
</evidence>
<evidence type="ECO:0000313" key="3">
    <source>
        <dbReference type="Proteomes" id="UP000192940"/>
    </source>
</evidence>
<dbReference type="EMBL" id="LT840184">
    <property type="protein sequence ID" value="SMF89375.1"/>
    <property type="molecule type" value="Genomic_DNA"/>
</dbReference>
<dbReference type="Pfam" id="PF01636">
    <property type="entry name" value="APH"/>
    <property type="match status" value="1"/>
</dbReference>
<protein>
    <submittedName>
        <fullName evidence="2">Predicted aminoglycoside phosphotransferase</fullName>
    </submittedName>
</protein>